<evidence type="ECO:0000313" key="1">
    <source>
        <dbReference type="EMBL" id="RXR34844.1"/>
    </source>
</evidence>
<keyword evidence="2" id="KW-1185">Reference proteome</keyword>
<dbReference type="AlphaFoldDB" id="A0A4Q1KZN5"/>
<reference evidence="2" key="1">
    <citation type="submission" date="2019-01" db="EMBL/GenBank/DDBJ databases">
        <title>Cytophagaceae bacterium strain CAR-16.</title>
        <authorList>
            <person name="Chen W.-M."/>
        </authorList>
    </citation>
    <scope>NUCLEOTIDE SEQUENCE [LARGE SCALE GENOMIC DNA]</scope>
    <source>
        <strain evidence="2">ICH-30</strain>
    </source>
</reference>
<dbReference type="EMBL" id="SBKQ01000002">
    <property type="protein sequence ID" value="RXR34844.1"/>
    <property type="molecule type" value="Genomic_DNA"/>
</dbReference>
<evidence type="ECO:0000313" key="2">
    <source>
        <dbReference type="Proteomes" id="UP000289734"/>
    </source>
</evidence>
<dbReference type="RefSeq" id="WP_129463251.1">
    <property type="nucleotide sequence ID" value="NZ_SBKQ01000002.1"/>
</dbReference>
<sequence length="67" mass="7606">MQIRIPNTKGGFTTMDDVWVKKMTDPVTGKEYLEAIVNDCKLSKDAPFSNRQFESEKALEIQTAILI</sequence>
<protein>
    <submittedName>
        <fullName evidence="1">Uncharacterized protein</fullName>
    </submittedName>
</protein>
<comment type="caution">
    <text evidence="1">The sequence shown here is derived from an EMBL/GenBank/DDBJ whole genome shotgun (WGS) entry which is preliminary data.</text>
</comment>
<accession>A0A4Q1KZN5</accession>
<gene>
    <name evidence="1" type="ORF">EQG68_02745</name>
</gene>
<dbReference type="Proteomes" id="UP000289734">
    <property type="component" value="Unassembled WGS sequence"/>
</dbReference>
<proteinExistence type="predicted"/>
<organism evidence="1 2">
    <name type="scientific">Flavobacterium piscinae</name>
    <dbReference type="NCBI Taxonomy" id="2506424"/>
    <lineage>
        <taxon>Bacteria</taxon>
        <taxon>Pseudomonadati</taxon>
        <taxon>Bacteroidota</taxon>
        <taxon>Flavobacteriia</taxon>
        <taxon>Flavobacteriales</taxon>
        <taxon>Flavobacteriaceae</taxon>
        <taxon>Flavobacterium</taxon>
    </lineage>
</organism>
<name>A0A4Q1KZN5_9FLAO</name>